<dbReference type="EMBL" id="DACTUL010000006">
    <property type="protein sequence ID" value="HAT6343453.1"/>
    <property type="molecule type" value="Genomic_DNA"/>
</dbReference>
<dbReference type="NCBIfam" id="NF004041">
    <property type="entry name" value="PRK05541.1"/>
    <property type="match status" value="1"/>
</dbReference>
<dbReference type="GO" id="GO:0010134">
    <property type="term" value="P:sulfate assimilation via adenylyl sulfate reduction"/>
    <property type="evidence" value="ECO:0007669"/>
    <property type="project" value="TreeGrafter"/>
</dbReference>
<dbReference type="EC" id="2.7.1.25" evidence="4"/>
<dbReference type="PANTHER" id="PTHR42700:SF1">
    <property type="entry name" value="SULFATE ADENYLYLTRANSFERASE"/>
    <property type="match status" value="1"/>
</dbReference>
<protein>
    <submittedName>
        <fullName evidence="4">Adenylyl-sulfate kinase</fullName>
        <ecNumber evidence="4">2.7.1.25</ecNumber>
    </submittedName>
</protein>
<organism evidence="4 5">
    <name type="scientific">Aeromonas hydrophila</name>
    <dbReference type="NCBI Taxonomy" id="644"/>
    <lineage>
        <taxon>Bacteria</taxon>
        <taxon>Pseudomonadati</taxon>
        <taxon>Pseudomonadota</taxon>
        <taxon>Gammaproteobacteria</taxon>
        <taxon>Aeromonadales</taxon>
        <taxon>Aeromonadaceae</taxon>
        <taxon>Aeromonas</taxon>
    </lineage>
</organism>
<dbReference type="Proteomes" id="UP000859505">
    <property type="component" value="Unassembled WGS sequence"/>
</dbReference>
<dbReference type="GO" id="GO:0004781">
    <property type="term" value="F:sulfate adenylyltransferase (ATP) activity"/>
    <property type="evidence" value="ECO:0007669"/>
    <property type="project" value="TreeGrafter"/>
</dbReference>
<dbReference type="GO" id="GO:0004020">
    <property type="term" value="F:adenylylsulfate kinase activity"/>
    <property type="evidence" value="ECO:0007669"/>
    <property type="project" value="UniProtKB-EC"/>
</dbReference>
<dbReference type="CDD" id="cd02440">
    <property type="entry name" value="AdoMet_MTases"/>
    <property type="match status" value="1"/>
</dbReference>
<dbReference type="Pfam" id="PF08241">
    <property type="entry name" value="Methyltransf_11"/>
    <property type="match status" value="1"/>
</dbReference>
<accession>A0AAD3U9J3</accession>
<dbReference type="InterPro" id="IPR059117">
    <property type="entry name" value="APS_kinase_dom"/>
</dbReference>
<dbReference type="Gene3D" id="3.40.50.300">
    <property type="entry name" value="P-loop containing nucleotide triphosphate hydrolases"/>
    <property type="match status" value="1"/>
</dbReference>
<feature type="domain" description="APS kinase" evidence="2">
    <location>
        <begin position="1"/>
        <end position="149"/>
    </location>
</feature>
<proteinExistence type="predicted"/>
<comment type="caution">
    <text evidence="4">The sequence shown here is derived from an EMBL/GenBank/DDBJ whole genome shotgun (WGS) entry which is preliminary data.</text>
</comment>
<reference evidence="4" key="2">
    <citation type="submission" date="2020-01" db="EMBL/GenBank/DDBJ databases">
        <authorList>
            <consortium name="NCBI Pathogen Detection Project"/>
        </authorList>
    </citation>
    <scope>NUCLEOTIDE SEQUENCE</scope>
    <source>
        <strain evidence="4">OLC2673_Aeromonas</strain>
    </source>
</reference>
<evidence type="ECO:0000313" key="5">
    <source>
        <dbReference type="Proteomes" id="UP000859505"/>
    </source>
</evidence>
<dbReference type="RefSeq" id="WP_408790896.1">
    <property type="nucleotide sequence ID" value="NZ_JBGWTT010000008.1"/>
</dbReference>
<gene>
    <name evidence="4" type="ORF">JAJ28_001161</name>
</gene>
<keyword evidence="4" id="KW-0418">Kinase</keyword>
<reference evidence="4" key="1">
    <citation type="journal article" date="2018" name="Genome Biol.">
        <title>SKESA: strategic k-mer extension for scrupulous assemblies.</title>
        <authorList>
            <person name="Souvorov A."/>
            <person name="Agarwala R."/>
            <person name="Lipman D.J."/>
        </authorList>
    </citation>
    <scope>NUCLEOTIDE SEQUENCE</scope>
    <source>
        <strain evidence="4">OLC2673_Aeromonas</strain>
    </source>
</reference>
<dbReference type="Pfam" id="PF01583">
    <property type="entry name" value="APS_kinase"/>
    <property type="match status" value="1"/>
</dbReference>
<evidence type="ECO:0000256" key="1">
    <source>
        <dbReference type="ARBA" id="ARBA00022679"/>
    </source>
</evidence>
<dbReference type="InterPro" id="IPR029063">
    <property type="entry name" value="SAM-dependent_MTases_sf"/>
</dbReference>
<dbReference type="InterPro" id="IPR027417">
    <property type="entry name" value="P-loop_NTPase"/>
</dbReference>
<evidence type="ECO:0000313" key="4">
    <source>
        <dbReference type="EMBL" id="HAT6343453.1"/>
    </source>
</evidence>
<sequence length="431" mass="48968">MVIWITGLSGAGKTTIAKCLVSKLRGRGERNVVHLDGDELRDLFFTDVTGDPHSAKNRLNIAYKYSALCAMLSKQDITVVISTISLFEEIHQWNRDNISSYFEVFLDVPIEILQERDVKGIYARYEKNKSSSVYGLDLKFDRPRRADMVFCHDAKITAEDIAERIFKLSVLKMENIMAPESSVKVEWDYTEHAQHYDKRADYSELAISKLIAMTACQQDKLTADIGAGTGKLTKELLKLGLTVISVEPNAAMREFGIKNTLGQKVEWRIGTGEETGITDRAVQAAFFGSSFNVVDQQRALIEIKRILEPKGWFACMWNHRDLDEKIQTDIELIIKGKIKNYSYGSRREDPTEAINKSGLFGEVKKIEERFITEMTRDEILIAWKSHATLRRQAGSDAVFDSIISDIENYLSLLPEPVLVPYFTRVYAAQLK</sequence>
<keyword evidence="1 4" id="KW-0808">Transferase</keyword>
<dbReference type="SUPFAM" id="SSF52540">
    <property type="entry name" value="P-loop containing nucleoside triphosphate hydrolases"/>
    <property type="match status" value="1"/>
</dbReference>
<feature type="domain" description="Methyltransferase type 11" evidence="3">
    <location>
        <begin position="224"/>
        <end position="315"/>
    </location>
</feature>
<dbReference type="AlphaFoldDB" id="A0AAD3U9J3"/>
<evidence type="ECO:0000259" key="3">
    <source>
        <dbReference type="Pfam" id="PF08241"/>
    </source>
</evidence>
<dbReference type="Gene3D" id="3.40.50.150">
    <property type="entry name" value="Vaccinia Virus protein VP39"/>
    <property type="match status" value="1"/>
</dbReference>
<dbReference type="InterPro" id="IPR013216">
    <property type="entry name" value="Methyltransf_11"/>
</dbReference>
<dbReference type="PANTHER" id="PTHR42700">
    <property type="entry name" value="SULFATE ADENYLYLTRANSFERASE"/>
    <property type="match status" value="1"/>
</dbReference>
<dbReference type="SUPFAM" id="SSF53335">
    <property type="entry name" value="S-adenosyl-L-methionine-dependent methyltransferases"/>
    <property type="match status" value="1"/>
</dbReference>
<dbReference type="GO" id="GO:0005737">
    <property type="term" value="C:cytoplasm"/>
    <property type="evidence" value="ECO:0007669"/>
    <property type="project" value="TreeGrafter"/>
</dbReference>
<name>A0AAD3U9J3_AERHY</name>
<dbReference type="GO" id="GO:0019379">
    <property type="term" value="P:sulfate assimilation, phosphoadenylyl sulfate reduction by phosphoadenylyl-sulfate reductase (thioredoxin)"/>
    <property type="evidence" value="ECO:0007669"/>
    <property type="project" value="TreeGrafter"/>
</dbReference>
<evidence type="ECO:0000259" key="2">
    <source>
        <dbReference type="Pfam" id="PF01583"/>
    </source>
</evidence>
<dbReference type="InterPro" id="IPR050512">
    <property type="entry name" value="Sulf_AdTrans/APS_kinase"/>
</dbReference>
<dbReference type="GO" id="GO:0008757">
    <property type="term" value="F:S-adenosylmethionine-dependent methyltransferase activity"/>
    <property type="evidence" value="ECO:0007669"/>
    <property type="project" value="InterPro"/>
</dbReference>